<dbReference type="AlphaFoldDB" id="A0A7Y1ML92"/>
<name>A0A7Y1ML92_9PSED</name>
<reference evidence="1 2" key="1">
    <citation type="journal article" date="2020" name="Front. Microbiol.">
        <title>Genetic Organization of the aprX-lipA2 Operon Affects the Proteolytic Potential of Pseudomonas Species in Milk.</title>
        <authorList>
            <person name="Maier C."/>
            <person name="Huptas C."/>
            <person name="von Neubeck M."/>
            <person name="Scherer S."/>
            <person name="Wenning M."/>
            <person name="Lucking G."/>
        </authorList>
    </citation>
    <scope>NUCLEOTIDE SEQUENCE [LARGE SCALE GENOMIC DNA]</scope>
    <source>
        <strain evidence="1 2">G4779</strain>
    </source>
</reference>
<dbReference type="Proteomes" id="UP000542111">
    <property type="component" value="Unassembled WGS sequence"/>
</dbReference>
<dbReference type="RefSeq" id="WP_169897417.1">
    <property type="nucleotide sequence ID" value="NZ_JAAQYP010000004.1"/>
</dbReference>
<evidence type="ECO:0000313" key="1">
    <source>
        <dbReference type="EMBL" id="NNA94166.1"/>
    </source>
</evidence>
<organism evidence="1 2">
    <name type="scientific">Pseudomonas gessardii</name>
    <dbReference type="NCBI Taxonomy" id="78544"/>
    <lineage>
        <taxon>Bacteria</taxon>
        <taxon>Pseudomonadati</taxon>
        <taxon>Pseudomonadota</taxon>
        <taxon>Gammaproteobacteria</taxon>
        <taxon>Pseudomonadales</taxon>
        <taxon>Pseudomonadaceae</taxon>
        <taxon>Pseudomonas</taxon>
    </lineage>
</organism>
<protein>
    <submittedName>
        <fullName evidence="1">Uncharacterized protein</fullName>
    </submittedName>
</protein>
<dbReference type="EMBL" id="JAAQYP010000004">
    <property type="protein sequence ID" value="NNA94166.1"/>
    <property type="molecule type" value="Genomic_DNA"/>
</dbReference>
<proteinExistence type="predicted"/>
<comment type="caution">
    <text evidence="1">The sequence shown here is derived from an EMBL/GenBank/DDBJ whole genome shotgun (WGS) entry which is preliminary data.</text>
</comment>
<accession>A0A7Y1ML92</accession>
<evidence type="ECO:0000313" key="2">
    <source>
        <dbReference type="Proteomes" id="UP000542111"/>
    </source>
</evidence>
<sequence length="104" mass="11712">MPLDFMAAENQKDINENTPVFCLSESTHGALMDASAPGKDFPKTHKFSDYYADTSILFGEILPLVTEIEKAIKLKKLNSSELKDLVKFLQSAYSKKLNVFIYCD</sequence>
<gene>
    <name evidence="1" type="ORF">HBO33_03235</name>
</gene>